<dbReference type="GO" id="GO:0008234">
    <property type="term" value="F:cysteine-type peptidase activity"/>
    <property type="evidence" value="ECO:0007669"/>
    <property type="project" value="UniProtKB-KW"/>
</dbReference>
<dbReference type="InterPro" id="IPR000064">
    <property type="entry name" value="NLP_P60_dom"/>
</dbReference>
<evidence type="ECO:0000256" key="4">
    <source>
        <dbReference type="ARBA" id="ARBA00022807"/>
    </source>
</evidence>
<evidence type="ECO:0000256" key="6">
    <source>
        <dbReference type="SAM" id="SignalP"/>
    </source>
</evidence>
<dbReference type="InterPro" id="IPR051202">
    <property type="entry name" value="Peptidase_C40"/>
</dbReference>
<dbReference type="PROSITE" id="PS51935">
    <property type="entry name" value="NLPC_P60"/>
    <property type="match status" value="1"/>
</dbReference>
<dbReference type="Pfam" id="PF00877">
    <property type="entry name" value="NLPC_P60"/>
    <property type="match status" value="1"/>
</dbReference>
<proteinExistence type="inferred from homology"/>
<evidence type="ECO:0000259" key="7">
    <source>
        <dbReference type="PROSITE" id="PS51935"/>
    </source>
</evidence>
<dbReference type="EC" id="3.4.-.-" evidence="8"/>
<evidence type="ECO:0000313" key="9">
    <source>
        <dbReference type="Proteomes" id="UP000196118"/>
    </source>
</evidence>
<keyword evidence="3 8" id="KW-0378">Hydrolase</keyword>
<evidence type="ECO:0000256" key="1">
    <source>
        <dbReference type="ARBA" id="ARBA00007074"/>
    </source>
</evidence>
<reference evidence="8 9" key="1">
    <citation type="submission" date="2017-05" db="EMBL/GenBank/DDBJ databases">
        <title>Genome sequence of Pediococcus pentosaceus strain SRCM100892.</title>
        <authorList>
            <person name="Cho S.H."/>
        </authorList>
    </citation>
    <scope>NUCLEOTIDE SEQUENCE [LARGE SCALE GENOMIC DNA]</scope>
    <source>
        <strain evidence="8 9">SRCM100892</strain>
    </source>
</reference>
<feature type="chain" id="PRO_5038456331" evidence="6">
    <location>
        <begin position="26"/>
        <end position="179"/>
    </location>
</feature>
<evidence type="ECO:0000256" key="3">
    <source>
        <dbReference type="ARBA" id="ARBA00022801"/>
    </source>
</evidence>
<dbReference type="Gene3D" id="3.90.1720.10">
    <property type="entry name" value="endopeptidase domain like (from Nostoc punctiforme)"/>
    <property type="match status" value="1"/>
</dbReference>
<keyword evidence="6" id="KW-0732">Signal</keyword>
<sequence>MHTKLLLSSMTVLMGLTFSIHSVSAHGFSPQVAPLSDSPSAEVHHPSSQPSSASSNSFTAIQTVLSQHMGQPYLWGATGSTAFDCSGLTQYTFKKALNLNLNRTAKQQFNQFRHVSHDQVRPGDLIFFSYNHGQSIDHVGIIVEGQNMMVDAQNRGVIRECYLVPWWRGYIAGYARVIE</sequence>
<accession>A0A1Y0VKX2</accession>
<dbReference type="SUPFAM" id="SSF54001">
    <property type="entry name" value="Cysteine proteinases"/>
    <property type="match status" value="1"/>
</dbReference>
<feature type="region of interest" description="Disordered" evidence="5">
    <location>
        <begin position="34"/>
        <end position="55"/>
    </location>
</feature>
<protein>
    <submittedName>
        <fullName evidence="8">Gamma-DL-glutamyl hydrolase</fullName>
        <ecNumber evidence="8">3.4.-.-</ecNumber>
    </submittedName>
</protein>
<evidence type="ECO:0000256" key="2">
    <source>
        <dbReference type="ARBA" id="ARBA00022670"/>
    </source>
</evidence>
<dbReference type="Proteomes" id="UP000196118">
    <property type="component" value="Chromosome"/>
</dbReference>
<dbReference type="EMBL" id="CP021474">
    <property type="protein sequence ID" value="ARW18880.1"/>
    <property type="molecule type" value="Genomic_DNA"/>
</dbReference>
<evidence type="ECO:0000256" key="5">
    <source>
        <dbReference type="SAM" id="MobiDB-lite"/>
    </source>
</evidence>
<dbReference type="PANTHER" id="PTHR47053:SF1">
    <property type="entry name" value="MUREIN DD-ENDOPEPTIDASE MEPH-RELATED"/>
    <property type="match status" value="1"/>
</dbReference>
<gene>
    <name evidence="8" type="primary">mepH</name>
    <name evidence="8" type="ORF">S100892_00275</name>
</gene>
<dbReference type="RefSeq" id="WP_094104246.1">
    <property type="nucleotide sequence ID" value="NZ_CP085178.1"/>
</dbReference>
<dbReference type="InterPro" id="IPR038765">
    <property type="entry name" value="Papain-like_cys_pep_sf"/>
</dbReference>
<dbReference type="AlphaFoldDB" id="A0A1Y0VKX2"/>
<dbReference type="GO" id="GO:0006508">
    <property type="term" value="P:proteolysis"/>
    <property type="evidence" value="ECO:0007669"/>
    <property type="project" value="UniProtKB-KW"/>
</dbReference>
<name>A0A1Y0VKX2_PEDPE</name>
<dbReference type="PANTHER" id="PTHR47053">
    <property type="entry name" value="MUREIN DD-ENDOPEPTIDASE MEPH-RELATED"/>
    <property type="match status" value="1"/>
</dbReference>
<evidence type="ECO:0000313" key="8">
    <source>
        <dbReference type="EMBL" id="ARW18880.1"/>
    </source>
</evidence>
<organism evidence="8 9">
    <name type="scientific">Pediococcus pentosaceus</name>
    <dbReference type="NCBI Taxonomy" id="1255"/>
    <lineage>
        <taxon>Bacteria</taxon>
        <taxon>Bacillati</taxon>
        <taxon>Bacillota</taxon>
        <taxon>Bacilli</taxon>
        <taxon>Lactobacillales</taxon>
        <taxon>Lactobacillaceae</taxon>
        <taxon>Pediococcus</taxon>
    </lineage>
</organism>
<keyword evidence="2" id="KW-0645">Protease</keyword>
<feature type="signal peptide" evidence="6">
    <location>
        <begin position="1"/>
        <end position="25"/>
    </location>
</feature>
<comment type="similarity">
    <text evidence="1">Belongs to the peptidase C40 family.</text>
</comment>
<feature type="domain" description="NlpC/P60" evidence="7">
    <location>
        <begin position="54"/>
        <end position="178"/>
    </location>
</feature>
<keyword evidence="4" id="KW-0788">Thiol protease</keyword>